<dbReference type="GO" id="GO:0003677">
    <property type="term" value="F:DNA binding"/>
    <property type="evidence" value="ECO:0007669"/>
    <property type="project" value="UniProtKB-UniRule"/>
</dbReference>
<dbReference type="InterPro" id="IPR025722">
    <property type="entry name" value="TetR"/>
</dbReference>
<dbReference type="OrthoDB" id="9787680at2"/>
<dbReference type="InterPro" id="IPR001647">
    <property type="entry name" value="HTH_TetR"/>
</dbReference>
<organism evidence="2 3">
    <name type="scientific">Chitinophaga solisilvae</name>
    <dbReference type="NCBI Taxonomy" id="1233460"/>
    <lineage>
        <taxon>Bacteria</taxon>
        <taxon>Pseudomonadati</taxon>
        <taxon>Bacteroidota</taxon>
        <taxon>Chitinophagia</taxon>
        <taxon>Chitinophagales</taxon>
        <taxon>Chitinophagaceae</taxon>
        <taxon>Chitinophaga</taxon>
    </lineage>
</organism>
<dbReference type="AlphaFoldDB" id="A0A3S1CVX4"/>
<gene>
    <name evidence="2" type="ORF">ECE50_008775</name>
</gene>
<dbReference type="PRINTS" id="PR00455">
    <property type="entry name" value="HTHTETR"/>
</dbReference>
<dbReference type="EMBL" id="RIAR02000001">
    <property type="protein sequence ID" value="NSL86920.1"/>
    <property type="molecule type" value="Genomic_DNA"/>
</dbReference>
<sequence>MTDTKAKIRAAALKLFNEQGIDVITIRHIAKELDISHGNLQYHYKNSNDIIQALFDELTSAVNNNVQHAESHTATTFADFCAEIEAFFGIIWHYRFIFLQFIEVTRRVPGIKTTYNSWDQPRQQQMLRLFHSLQQQNVFRTDIPDHIWKGLLTQMYIMLDFWLSHNEIKLNLKGKKAVRHYSGIFCNLFYPYLTPKGREQADNNQAAD</sequence>
<accession>A0A3S1CVX4</accession>
<dbReference type="InterPro" id="IPR009057">
    <property type="entry name" value="Homeodomain-like_sf"/>
</dbReference>
<dbReference type="Pfam" id="PF00440">
    <property type="entry name" value="TetR_N"/>
    <property type="match status" value="1"/>
</dbReference>
<evidence type="ECO:0000256" key="1">
    <source>
        <dbReference type="ARBA" id="ARBA00023125"/>
    </source>
</evidence>
<dbReference type="SUPFAM" id="SSF46689">
    <property type="entry name" value="Homeodomain-like"/>
    <property type="match status" value="1"/>
</dbReference>
<name>A0A3S1CVX4_9BACT</name>
<dbReference type="Proteomes" id="UP000281028">
    <property type="component" value="Unassembled WGS sequence"/>
</dbReference>
<evidence type="ECO:0000313" key="3">
    <source>
        <dbReference type="Proteomes" id="UP000281028"/>
    </source>
</evidence>
<keyword evidence="1" id="KW-0238">DNA-binding</keyword>
<dbReference type="Gene3D" id="1.10.357.10">
    <property type="entry name" value="Tetracycline Repressor, domain 2"/>
    <property type="match status" value="1"/>
</dbReference>
<keyword evidence="3" id="KW-1185">Reference proteome</keyword>
<dbReference type="PROSITE" id="PS50977">
    <property type="entry name" value="HTH_TETR_2"/>
    <property type="match status" value="1"/>
</dbReference>
<dbReference type="PANTHER" id="PTHR43479">
    <property type="entry name" value="ACREF/ENVCD OPERON REPRESSOR-RELATED"/>
    <property type="match status" value="1"/>
</dbReference>
<dbReference type="Pfam" id="PF13972">
    <property type="entry name" value="TetR"/>
    <property type="match status" value="1"/>
</dbReference>
<proteinExistence type="predicted"/>
<evidence type="ECO:0000313" key="2">
    <source>
        <dbReference type="EMBL" id="NSL86920.1"/>
    </source>
</evidence>
<protein>
    <submittedName>
        <fullName evidence="2">TetR family transcriptional regulator</fullName>
    </submittedName>
</protein>
<dbReference type="PANTHER" id="PTHR43479:SF12">
    <property type="entry name" value="TRANSCRIPTIONAL REGULATORY PROTEIN"/>
    <property type="match status" value="1"/>
</dbReference>
<comment type="caution">
    <text evidence="2">The sequence shown here is derived from an EMBL/GenBank/DDBJ whole genome shotgun (WGS) entry which is preliminary data.</text>
</comment>
<dbReference type="InterPro" id="IPR050624">
    <property type="entry name" value="HTH-type_Tx_Regulator"/>
</dbReference>
<reference evidence="2" key="1">
    <citation type="submission" date="2020-05" db="EMBL/GenBank/DDBJ databases">
        <title>Chitinophaga laudate sp. nov., isolated from a tropical peat swamp.</title>
        <authorList>
            <person name="Goh C.B.S."/>
            <person name="Lee M.S."/>
            <person name="Parimannan S."/>
            <person name="Pasbakhsh P."/>
            <person name="Yule C.M."/>
            <person name="Rajandas H."/>
            <person name="Loke S."/>
            <person name="Croft L."/>
            <person name="Tan J.B.L."/>
        </authorList>
    </citation>
    <scope>NUCLEOTIDE SEQUENCE</scope>
    <source>
        <strain evidence="2">Mgbs1</strain>
    </source>
</reference>